<dbReference type="eggNOG" id="COG2226">
    <property type="taxonomic scope" value="Bacteria"/>
</dbReference>
<dbReference type="InterPro" id="IPR036390">
    <property type="entry name" value="WH_DNA-bd_sf"/>
</dbReference>
<evidence type="ECO:0000259" key="5">
    <source>
        <dbReference type="Pfam" id="PF00891"/>
    </source>
</evidence>
<evidence type="ECO:0000313" key="7">
    <source>
        <dbReference type="EMBL" id="CBK42496.1"/>
    </source>
</evidence>
<dbReference type="EC" id="2.1.1.-" evidence="7"/>
<evidence type="ECO:0000256" key="2">
    <source>
        <dbReference type="ARBA" id="ARBA00022679"/>
    </source>
</evidence>
<dbReference type="HOGENOM" id="CLU_005533_12_0_0"/>
<name>D8PGV9_9BACT</name>
<feature type="domain" description="O-methyltransferase C-terminal" evidence="5">
    <location>
        <begin position="118"/>
        <end position="325"/>
    </location>
</feature>
<reference evidence="7 8" key="1">
    <citation type="journal article" date="2010" name="Proc. Natl. Acad. Sci. U.S.A.">
        <title>A Nitrospira metagenome illuminates the physiology and evolution of globally important nitrite-oxidizing bacteria.</title>
        <authorList>
            <person name="Lucker S."/>
            <person name="Wagner M."/>
            <person name="Maixner F."/>
            <person name="Pelletier E."/>
            <person name="Koch H."/>
            <person name="Vacherie B."/>
            <person name="Rattei T."/>
            <person name="Sinninghe Damste J."/>
            <person name="Spieck E."/>
            <person name="Le Paslier D."/>
            <person name="Daims H."/>
        </authorList>
    </citation>
    <scope>NUCLEOTIDE SEQUENCE [LARGE SCALE GENOMIC DNA]</scope>
</reference>
<dbReference type="EMBL" id="FP929003">
    <property type="protein sequence ID" value="CBK42496.1"/>
    <property type="molecule type" value="Genomic_DNA"/>
</dbReference>
<dbReference type="InterPro" id="IPR016461">
    <property type="entry name" value="COMT-like"/>
</dbReference>
<feature type="domain" description="O-methyltransferase dimerisation" evidence="6">
    <location>
        <begin position="21"/>
        <end position="94"/>
    </location>
</feature>
<dbReference type="SUPFAM" id="SSF53335">
    <property type="entry name" value="S-adenosyl-L-methionine-dependent methyltransferases"/>
    <property type="match status" value="1"/>
</dbReference>
<dbReference type="Pfam" id="PF08100">
    <property type="entry name" value="Dimerisation"/>
    <property type="match status" value="1"/>
</dbReference>
<dbReference type="PROSITE" id="PS51683">
    <property type="entry name" value="SAM_OMT_II"/>
    <property type="match status" value="1"/>
</dbReference>
<dbReference type="KEGG" id="nde:NIDE2791"/>
<dbReference type="InterPro" id="IPR012967">
    <property type="entry name" value="COMT_dimerisation"/>
</dbReference>
<dbReference type="Proteomes" id="UP000001660">
    <property type="component" value="Chromosome"/>
</dbReference>
<evidence type="ECO:0000313" key="8">
    <source>
        <dbReference type="Proteomes" id="UP000001660"/>
    </source>
</evidence>
<dbReference type="GO" id="GO:0046983">
    <property type="term" value="F:protein dimerization activity"/>
    <property type="evidence" value="ECO:0007669"/>
    <property type="project" value="InterPro"/>
</dbReference>
<dbReference type="GO" id="GO:0032259">
    <property type="term" value="P:methylation"/>
    <property type="evidence" value="ECO:0007669"/>
    <property type="project" value="UniProtKB-KW"/>
</dbReference>
<dbReference type="Gene3D" id="1.10.10.10">
    <property type="entry name" value="Winged helix-like DNA-binding domain superfamily/Winged helix DNA-binding domain"/>
    <property type="match status" value="1"/>
</dbReference>
<evidence type="ECO:0000259" key="6">
    <source>
        <dbReference type="Pfam" id="PF08100"/>
    </source>
</evidence>
<evidence type="ECO:0000256" key="4">
    <source>
        <dbReference type="PIRSR" id="PIRSR005739-1"/>
    </source>
</evidence>
<proteinExistence type="predicted"/>
<evidence type="ECO:0000256" key="1">
    <source>
        <dbReference type="ARBA" id="ARBA00022603"/>
    </source>
</evidence>
<dbReference type="InterPro" id="IPR036388">
    <property type="entry name" value="WH-like_DNA-bd_sf"/>
</dbReference>
<dbReference type="Pfam" id="PF00891">
    <property type="entry name" value="Methyltransf_2"/>
    <property type="match status" value="1"/>
</dbReference>
<keyword evidence="3" id="KW-0949">S-adenosyl-L-methionine</keyword>
<dbReference type="PANTHER" id="PTHR43712:SF2">
    <property type="entry name" value="O-METHYLTRANSFERASE CICE"/>
    <property type="match status" value="1"/>
</dbReference>
<dbReference type="CDD" id="cd02440">
    <property type="entry name" value="AdoMet_MTases"/>
    <property type="match status" value="1"/>
</dbReference>
<dbReference type="GO" id="GO:0008171">
    <property type="term" value="F:O-methyltransferase activity"/>
    <property type="evidence" value="ECO:0007669"/>
    <property type="project" value="InterPro"/>
</dbReference>
<gene>
    <name evidence="7" type="ORF">NIDE2791</name>
</gene>
<dbReference type="OrthoDB" id="9766840at2"/>
<protein>
    <submittedName>
        <fullName evidence="7">O-methyltransferase, family 2</fullName>
        <ecNumber evidence="7">2.1.1.-</ecNumber>
    </submittedName>
</protein>
<dbReference type="AlphaFoldDB" id="D8PGV9"/>
<dbReference type="Gene3D" id="3.40.50.150">
    <property type="entry name" value="Vaccinia Virus protein VP39"/>
    <property type="match status" value="1"/>
</dbReference>
<dbReference type="InterPro" id="IPR029063">
    <property type="entry name" value="SAM-dependent_MTases_sf"/>
</dbReference>
<organism evidence="7 8">
    <name type="scientific">Nitrospira defluvii</name>
    <dbReference type="NCBI Taxonomy" id="330214"/>
    <lineage>
        <taxon>Bacteria</taxon>
        <taxon>Pseudomonadati</taxon>
        <taxon>Nitrospirota</taxon>
        <taxon>Nitrospiria</taxon>
        <taxon>Nitrospirales</taxon>
        <taxon>Nitrospiraceae</taxon>
        <taxon>Nitrospira</taxon>
    </lineage>
</organism>
<feature type="active site" description="Proton acceptor" evidence="4">
    <location>
        <position position="254"/>
    </location>
</feature>
<evidence type="ECO:0000256" key="3">
    <source>
        <dbReference type="ARBA" id="ARBA00022691"/>
    </source>
</evidence>
<accession>D8PGV9</accession>
<sequence length="344" mass="36781">MSENNHSSAPLPPPHVQLIQMAMAHWVSRIAYVAAKLGLADHLANGPKTADNLAAPTGTHAPSLYRLMRALTNLNILTEDATHRFALTPLGEALKTGAPGSARPSILTLASDWMSRGWEQLLYSVQTGGCGFEQSLGMPIFDWLAKHPEEASLFSETMVGFHGAEPAAIAAAYDFSGLSTVIDVGGATGHLLTTILAGHPASRGILYDLPHVVRNAPALIQARGLANRVTIESGSFFDRVPSGGDAYLLSHIIHDWTEPQCLTILGHCRRAMAPGNRLLIIEMVLPSGNAPHPGKMLDIMMLVGPGGQERTESEYRTLLDKAGFRLTRLVPTETAVSVVEAVLA</sequence>
<dbReference type="PANTHER" id="PTHR43712">
    <property type="entry name" value="PUTATIVE (AFU_ORTHOLOGUE AFUA_4G14580)-RELATED"/>
    <property type="match status" value="1"/>
</dbReference>
<keyword evidence="8" id="KW-1185">Reference proteome</keyword>
<keyword evidence="2 7" id="KW-0808">Transferase</keyword>
<dbReference type="STRING" id="330214.NIDE2791"/>
<dbReference type="PIRSF" id="PIRSF005739">
    <property type="entry name" value="O-mtase"/>
    <property type="match status" value="1"/>
</dbReference>
<dbReference type="SUPFAM" id="SSF46785">
    <property type="entry name" value="Winged helix' DNA-binding domain"/>
    <property type="match status" value="1"/>
</dbReference>
<keyword evidence="1 7" id="KW-0489">Methyltransferase</keyword>
<dbReference type="InterPro" id="IPR001077">
    <property type="entry name" value="COMT_C"/>
</dbReference>